<dbReference type="Proteomes" id="UP000280197">
    <property type="component" value="Chromosome"/>
</dbReference>
<proteinExistence type="predicted"/>
<dbReference type="PANTHER" id="PTHR40267">
    <property type="entry name" value="BLR3294 PROTEIN"/>
    <property type="match status" value="1"/>
</dbReference>
<evidence type="ECO:0000313" key="1">
    <source>
        <dbReference type="EMBL" id="AZP19022.1"/>
    </source>
</evidence>
<dbReference type="Pfam" id="PF17645">
    <property type="entry name" value="Amdase"/>
    <property type="match status" value="1"/>
</dbReference>
<accession>A0A3S9I458</accession>
<evidence type="ECO:0008006" key="3">
    <source>
        <dbReference type="Google" id="ProtNLM"/>
    </source>
</evidence>
<dbReference type="InterPro" id="IPR053714">
    <property type="entry name" value="Iso_Racemase_Enz_sf"/>
</dbReference>
<dbReference type="InterPro" id="IPR026286">
    <property type="entry name" value="MaiA/AMDase"/>
</dbReference>
<sequence>MTTPAARLGILVIHNDPVPETEIWRMAPDSASVHTARFECPRPADTEYVGSPAAALANAPDVIRGLDQLGRLGAHSIALCFGSSSFFGGPAFDTEFIEAAGAHAHGVRVYTAATAITAALQTTGVRHPLLVMPPWFTEPTFRATEEYLGKLGIDETSLVQFQLGPEWDGIPRYNAFDEGAHWTIDPAEVHQQVAKAFHTPDAPRPDSVLIPGSGFPSLGAVAPLEQELGVPVITSNQAVLWYGLQLTAPDSTPDTATAGSLFGRRFT</sequence>
<name>A0A3S9I458_9ACTN</name>
<dbReference type="RefSeq" id="WP_126273104.1">
    <property type="nucleotide sequence ID" value="NZ_CP034463.1"/>
</dbReference>
<dbReference type="KEGG" id="saqu:EJC51_24910"/>
<gene>
    <name evidence="1" type="ORF">EJC51_24910</name>
</gene>
<dbReference type="PANTHER" id="PTHR40267:SF1">
    <property type="entry name" value="BLR3294 PROTEIN"/>
    <property type="match status" value="1"/>
</dbReference>
<dbReference type="AlphaFoldDB" id="A0A3S9I458"/>
<keyword evidence="2" id="KW-1185">Reference proteome</keyword>
<dbReference type="Gene3D" id="3.40.50.12500">
    <property type="match status" value="1"/>
</dbReference>
<organism evidence="1 2">
    <name type="scientific">Streptomyces aquilus</name>
    <dbReference type="NCBI Taxonomy" id="2548456"/>
    <lineage>
        <taxon>Bacteria</taxon>
        <taxon>Bacillati</taxon>
        <taxon>Actinomycetota</taxon>
        <taxon>Actinomycetes</taxon>
        <taxon>Kitasatosporales</taxon>
        <taxon>Streptomycetaceae</taxon>
        <taxon>Streptomyces</taxon>
    </lineage>
</organism>
<protein>
    <recommendedName>
        <fullName evidence="3">Maleate cis-trans isomerase</fullName>
    </recommendedName>
</protein>
<reference evidence="1 2" key="1">
    <citation type="submission" date="2018-12" db="EMBL/GenBank/DDBJ databases">
        <authorList>
            <person name="Li K."/>
        </authorList>
    </citation>
    <scope>NUCLEOTIDE SEQUENCE [LARGE SCALE GENOMIC DNA]</scope>
    <source>
        <strain evidence="2">CR22</strain>
    </source>
</reference>
<dbReference type="EMBL" id="CP034463">
    <property type="protein sequence ID" value="AZP19022.1"/>
    <property type="molecule type" value="Genomic_DNA"/>
</dbReference>
<evidence type="ECO:0000313" key="2">
    <source>
        <dbReference type="Proteomes" id="UP000280197"/>
    </source>
</evidence>